<organism evidence="2 3">
    <name type="scientific">Shewanella gaetbuli</name>
    <dbReference type="NCBI Taxonomy" id="220752"/>
    <lineage>
        <taxon>Bacteria</taxon>
        <taxon>Pseudomonadati</taxon>
        <taxon>Pseudomonadota</taxon>
        <taxon>Gammaproteobacteria</taxon>
        <taxon>Alteromonadales</taxon>
        <taxon>Shewanellaceae</taxon>
        <taxon>Shewanella</taxon>
    </lineage>
</organism>
<dbReference type="InterPro" id="IPR008271">
    <property type="entry name" value="Ser/Thr_kinase_AS"/>
</dbReference>
<evidence type="ECO:0000259" key="1">
    <source>
        <dbReference type="PROSITE" id="PS50011"/>
    </source>
</evidence>
<dbReference type="Pfam" id="PF00069">
    <property type="entry name" value="Pkinase"/>
    <property type="match status" value="1"/>
</dbReference>
<dbReference type="EMBL" id="JAKIKP010000001">
    <property type="protein sequence ID" value="MCL1141198.1"/>
    <property type="molecule type" value="Genomic_DNA"/>
</dbReference>
<evidence type="ECO:0000313" key="2">
    <source>
        <dbReference type="EMBL" id="MCL1141198.1"/>
    </source>
</evidence>
<dbReference type="SUPFAM" id="SSF56112">
    <property type="entry name" value="Protein kinase-like (PK-like)"/>
    <property type="match status" value="1"/>
</dbReference>
<keyword evidence="3" id="KW-1185">Reference proteome</keyword>
<dbReference type="GO" id="GO:0005737">
    <property type="term" value="C:cytoplasm"/>
    <property type="evidence" value="ECO:0007669"/>
    <property type="project" value="TreeGrafter"/>
</dbReference>
<dbReference type="AlphaFoldDB" id="A0A9X2CFA3"/>
<dbReference type="PANTHER" id="PTHR24361">
    <property type="entry name" value="MITOGEN-ACTIVATED KINASE KINASE KINASE"/>
    <property type="match status" value="1"/>
</dbReference>
<dbReference type="InterPro" id="IPR000719">
    <property type="entry name" value="Prot_kinase_dom"/>
</dbReference>
<dbReference type="GO" id="GO:0004674">
    <property type="term" value="F:protein serine/threonine kinase activity"/>
    <property type="evidence" value="ECO:0007669"/>
    <property type="project" value="TreeGrafter"/>
</dbReference>
<accession>A0A9X2CFA3</accession>
<dbReference type="GO" id="GO:0005524">
    <property type="term" value="F:ATP binding"/>
    <property type="evidence" value="ECO:0007669"/>
    <property type="project" value="InterPro"/>
</dbReference>
<dbReference type="Gene3D" id="3.30.200.20">
    <property type="entry name" value="Phosphorylase Kinase, domain 1"/>
    <property type="match status" value="1"/>
</dbReference>
<name>A0A9X2CFA3_9GAMM</name>
<dbReference type="RefSeq" id="WP_248993891.1">
    <property type="nucleotide sequence ID" value="NZ_JAKIKP010000001.1"/>
</dbReference>
<gene>
    <name evidence="2" type="ORF">L2672_00580</name>
</gene>
<reference evidence="2" key="1">
    <citation type="submission" date="2022-01" db="EMBL/GenBank/DDBJ databases">
        <title>Whole genome-based taxonomy of the Shewanellaceae.</title>
        <authorList>
            <person name="Martin-Rodriguez A.J."/>
        </authorList>
    </citation>
    <scope>NUCLEOTIDE SEQUENCE</scope>
    <source>
        <strain evidence="2">DSM 16422</strain>
    </source>
</reference>
<dbReference type="PROSITE" id="PS00108">
    <property type="entry name" value="PROTEIN_KINASE_ST"/>
    <property type="match status" value="1"/>
</dbReference>
<comment type="caution">
    <text evidence="2">The sequence shown here is derived from an EMBL/GenBank/DDBJ whole genome shotgun (WGS) entry which is preliminary data.</text>
</comment>
<protein>
    <submittedName>
        <fullName evidence="2">Protein kinase</fullName>
    </submittedName>
</protein>
<dbReference type="SMART" id="SM00220">
    <property type="entry name" value="S_TKc"/>
    <property type="match status" value="1"/>
</dbReference>
<feature type="domain" description="Protein kinase" evidence="1">
    <location>
        <begin position="44"/>
        <end position="309"/>
    </location>
</feature>
<keyword evidence="2" id="KW-0418">Kinase</keyword>
<evidence type="ECO:0000313" key="3">
    <source>
        <dbReference type="Proteomes" id="UP001139333"/>
    </source>
</evidence>
<dbReference type="FunFam" id="1.10.510.10:FF:002983">
    <property type="match status" value="1"/>
</dbReference>
<dbReference type="PROSITE" id="PS50011">
    <property type="entry name" value="PROTEIN_KINASE_DOM"/>
    <property type="match status" value="1"/>
</dbReference>
<dbReference type="InterPro" id="IPR053235">
    <property type="entry name" value="Ser_Thr_kinase"/>
</dbReference>
<dbReference type="InterPro" id="IPR011009">
    <property type="entry name" value="Kinase-like_dom_sf"/>
</dbReference>
<proteinExistence type="predicted"/>
<dbReference type="Gene3D" id="1.10.510.10">
    <property type="entry name" value="Transferase(Phosphotransferase) domain 1"/>
    <property type="match status" value="1"/>
</dbReference>
<sequence>MQTPQLQHFYINEEQSIYLLKADDARKHKAWVRLCKQQLGNLGYTDIEFIGKGAYGFVFSGVNSVAESHVFKFSRLTLPQNIQDRLEEEAYMLSLITHPNIPKAIKFERVGKQGIMVMERAKGEDLDKICLRMGALPASMVMSIARQLANILYYLRKGKPLVHGDIKPSNLVYDIESDHLSLIDWGSAVFAQRDEYNQPVDENVMSLMSNDQNQTNARMGDVYFIGDEQLNGALSSARFDEQGVAGTLYALASGQSSRFGTKVIPATSIGLPIELAKTLDGMLSDDKNLRDKAGDYFLKSMRQKHHILLPDIPYLPTKADIPIWVQPKVKAIETVSYSSRKSFLKEHNTQDPIDHIDDVQVDKYYRNFMAGMGDTEKGFIAAVGKLAQYPIVGGLAIHWQPSGVYIDSNLATYDPQVKTALTLAVNNMVTIARGIKRIGVFKACFFNAKDTLHLERQSPEHAFEVTGDLQLPFEVGDVPTLEDRSRLHSYFEDGKDPEENLELPKEIMAELAIINQIHHTGCIIFEALPTHLKIHSYLRLLNPRKQAAFRGCLDRIIAHTSKIQGHGISGFMKLPYKNTRRFSSLDKKPDWFFPRNPKVIKPGK</sequence>
<keyword evidence="2" id="KW-0808">Transferase</keyword>
<dbReference type="Proteomes" id="UP001139333">
    <property type="component" value="Unassembled WGS sequence"/>
</dbReference>